<name>A0A7S1YN57_9STRA</name>
<evidence type="ECO:0000313" key="2">
    <source>
        <dbReference type="EMBL" id="CAD9311744.1"/>
    </source>
</evidence>
<accession>A0A7S1YN57</accession>
<feature type="region of interest" description="Disordered" evidence="1">
    <location>
        <begin position="187"/>
        <end position="260"/>
    </location>
</feature>
<organism evidence="2">
    <name type="scientific">Grammatophora oceanica</name>
    <dbReference type="NCBI Taxonomy" id="210454"/>
    <lineage>
        <taxon>Eukaryota</taxon>
        <taxon>Sar</taxon>
        <taxon>Stramenopiles</taxon>
        <taxon>Ochrophyta</taxon>
        <taxon>Bacillariophyta</taxon>
        <taxon>Fragilariophyceae</taxon>
        <taxon>Fragilariophycidae</taxon>
        <taxon>Rhabdonematales</taxon>
        <taxon>Grammatophoraceae</taxon>
        <taxon>Grammatophora</taxon>
    </lineage>
</organism>
<feature type="compositionally biased region" description="Polar residues" evidence="1">
    <location>
        <begin position="221"/>
        <end position="249"/>
    </location>
</feature>
<reference evidence="2" key="1">
    <citation type="submission" date="2021-01" db="EMBL/GenBank/DDBJ databases">
        <authorList>
            <person name="Corre E."/>
            <person name="Pelletier E."/>
            <person name="Niang G."/>
            <person name="Scheremetjew M."/>
            <person name="Finn R."/>
            <person name="Kale V."/>
            <person name="Holt S."/>
            <person name="Cochrane G."/>
            <person name="Meng A."/>
            <person name="Brown T."/>
            <person name="Cohen L."/>
        </authorList>
    </citation>
    <scope>NUCLEOTIDE SEQUENCE</scope>
    <source>
        <strain evidence="2">CCMP 410</strain>
    </source>
</reference>
<dbReference type="AlphaFoldDB" id="A0A7S1YN57"/>
<gene>
    <name evidence="2" type="ORF">GOCE00092_LOCUS27482</name>
</gene>
<feature type="compositionally biased region" description="Low complexity" evidence="1">
    <location>
        <begin position="207"/>
        <end position="220"/>
    </location>
</feature>
<feature type="region of interest" description="Disordered" evidence="1">
    <location>
        <begin position="18"/>
        <end position="38"/>
    </location>
</feature>
<proteinExistence type="predicted"/>
<sequence>MKATSALANEILERHQGASSSSVASASRADDATAPSTSSLEAAATAELWRKYGKRYRNKLIMRDEESPNQAFSLSNNCKIDKYYEVSEKVMDNILNASVSESSKVTQSYLIGTRLVKFLSTVLPTHRDYFVQDASLVALRNRSQVQLVQLMQYMEQLAVIIDQTEWEKHQHRISADQGRIRAMLATGAQKMKSSKSNERSKPAFAFSDPDSSVLSSGGSSTTAPMDTSFESSGGESTASFHTSCSNSVMSHREQQQNEASTWDETFAMCGPQLEETPSNIEDVEVRSGFDSVFSDGDELEFATRDAGDFNSTENPFKTLLQNTGGSVLEVLPSAARAQDKETSAARNKNLVVQMKHLTFQEPIPPARESSPKSPMEFTEWRKSVAALQEMQEDENNSPLTAVDPNLQHLVIRPTSPTFRVAGNESDDDTISLVTNEDEVSSQIETPNRGTMVERRRVLHSFKDCMRCLLQE</sequence>
<evidence type="ECO:0000256" key="1">
    <source>
        <dbReference type="SAM" id="MobiDB-lite"/>
    </source>
</evidence>
<protein>
    <submittedName>
        <fullName evidence="2">Uncharacterized protein</fullName>
    </submittedName>
</protein>
<dbReference type="EMBL" id="HBGK01052227">
    <property type="protein sequence ID" value="CAD9311744.1"/>
    <property type="molecule type" value="Transcribed_RNA"/>
</dbReference>